<evidence type="ECO:0000313" key="3">
    <source>
        <dbReference type="EMBL" id="QHB21484.1"/>
    </source>
</evidence>
<sequence length="274" mass="30429">MKSLTSVIFLALLVGVLGRTVPSEDEHTLQAIKELRHMASSRFLSDVSEPTCTDKKKENSIECCISMKWMKQKRTICIELGFNTTRLQVDFALYFDGEQIIDHALSVGELCAPLPGLLKKLNICVHAYYVDVDTKPPRISFDACFVVKLGGFFHLRLNCIKLDKNGKFSQNADIKPESKGILMLSLEDGNVKFDVHNPIPKDVMDKIEKGWSIFEKEASNFVDNAGKQISDVAKQVEKELDKATDKAKEAIVNEFNKATAAIAGIGDKISGLFG</sequence>
<keyword evidence="1" id="KW-0732">Signal</keyword>
<dbReference type="AlphaFoldDB" id="A0A6B9KZ32"/>
<accession>A0A6B9KZ32</accession>
<dbReference type="InterPro" id="IPR031941">
    <property type="entry name" value="DUF4773"/>
</dbReference>
<proteinExistence type="evidence at transcript level"/>
<name>A0A6B9KZ32_PLARH</name>
<organism evidence="3">
    <name type="scientific">Platymeris rhadamanthus</name>
    <name type="common">Red spot assassin bug</name>
    <dbReference type="NCBI Taxonomy" id="1134088"/>
    <lineage>
        <taxon>Eukaryota</taxon>
        <taxon>Metazoa</taxon>
        <taxon>Ecdysozoa</taxon>
        <taxon>Arthropoda</taxon>
        <taxon>Hexapoda</taxon>
        <taxon>Insecta</taxon>
        <taxon>Pterygota</taxon>
        <taxon>Neoptera</taxon>
        <taxon>Paraneoptera</taxon>
        <taxon>Hemiptera</taxon>
        <taxon>Heteroptera</taxon>
        <taxon>Panheteroptera</taxon>
        <taxon>Cimicomorpha</taxon>
        <taxon>Reduviidae</taxon>
        <taxon>Platymeris</taxon>
    </lineage>
</organism>
<dbReference type="Pfam" id="PF15998">
    <property type="entry name" value="DUF4773"/>
    <property type="match status" value="1"/>
</dbReference>
<dbReference type="SMR" id="A0A6B9KZ32"/>
<feature type="domain" description="DUF4773" evidence="2">
    <location>
        <begin position="58"/>
        <end position="166"/>
    </location>
</feature>
<evidence type="ECO:0000256" key="1">
    <source>
        <dbReference type="SAM" id="SignalP"/>
    </source>
</evidence>
<dbReference type="EMBL" id="MN208295">
    <property type="protein sequence ID" value="QHB21484.1"/>
    <property type="molecule type" value="mRNA"/>
</dbReference>
<protein>
    <submittedName>
        <fullName evidence="3">Venom protein family 2 protein 9</fullName>
    </submittedName>
</protein>
<reference evidence="3" key="1">
    <citation type="journal article" date="2019" name="Toxins">
        <title>Missiles of mass disruption: composition and glandular origin of venom used as a projectile defensive weapon by the assassin bug Platymeris rhadamanthus.</title>
        <authorList>
            <person name="Walker A.A."/>
            <person name="Robinson S.D."/>
            <person name="Undheim E.A.B."/>
            <person name="Jin J."/>
            <person name="Han X."/>
            <person name="Fry B.G."/>
            <person name="Vetter I."/>
            <person name="King G.F."/>
        </authorList>
    </citation>
    <scope>NUCLEOTIDE SEQUENCE</scope>
    <source>
        <tissue evidence="3">Venom glands</tissue>
    </source>
</reference>
<feature type="signal peptide" evidence="1">
    <location>
        <begin position="1"/>
        <end position="18"/>
    </location>
</feature>
<feature type="chain" id="PRO_5025591674" evidence="1">
    <location>
        <begin position="19"/>
        <end position="274"/>
    </location>
</feature>
<evidence type="ECO:0000259" key="2">
    <source>
        <dbReference type="Pfam" id="PF15998"/>
    </source>
</evidence>